<comment type="caution">
    <text evidence="2">The sequence shown here is derived from an EMBL/GenBank/DDBJ whole genome shotgun (WGS) entry which is preliminary data.</text>
</comment>
<feature type="chain" id="PRO_5039152131" evidence="1">
    <location>
        <begin position="24"/>
        <end position="433"/>
    </location>
</feature>
<dbReference type="SUPFAM" id="SSF53850">
    <property type="entry name" value="Periplasmic binding protein-like II"/>
    <property type="match status" value="1"/>
</dbReference>
<evidence type="ECO:0000313" key="2">
    <source>
        <dbReference type="EMBL" id="TQM95940.1"/>
    </source>
</evidence>
<reference evidence="2 3" key="1">
    <citation type="submission" date="2019-06" db="EMBL/GenBank/DDBJ databases">
        <title>Sequencing the genomes of 1000 actinobacteria strains.</title>
        <authorList>
            <person name="Klenk H.-P."/>
        </authorList>
    </citation>
    <scope>NUCLEOTIDE SEQUENCE [LARGE SCALE GENOMIC DNA]</scope>
    <source>
        <strain evidence="2 3">DSM 12362</strain>
    </source>
</reference>
<gene>
    <name evidence="2" type="ORF">FB476_0791</name>
</gene>
<keyword evidence="3" id="KW-1185">Reference proteome</keyword>
<dbReference type="Gene3D" id="3.40.190.10">
    <property type="entry name" value="Periplasmic binding protein-like II"/>
    <property type="match status" value="1"/>
</dbReference>
<evidence type="ECO:0000313" key="3">
    <source>
        <dbReference type="Proteomes" id="UP000315133"/>
    </source>
</evidence>
<keyword evidence="1" id="KW-0732">Signal</keyword>
<dbReference type="Pfam" id="PF13416">
    <property type="entry name" value="SBP_bac_8"/>
    <property type="match status" value="1"/>
</dbReference>
<dbReference type="EMBL" id="VFPU01000001">
    <property type="protein sequence ID" value="TQM95940.1"/>
    <property type="molecule type" value="Genomic_DNA"/>
</dbReference>
<feature type="signal peptide" evidence="1">
    <location>
        <begin position="1"/>
        <end position="23"/>
    </location>
</feature>
<dbReference type="PROSITE" id="PS51257">
    <property type="entry name" value="PROKAR_LIPOPROTEIN"/>
    <property type="match status" value="1"/>
</dbReference>
<protein>
    <submittedName>
        <fullName evidence="2">Cellobiose-binding protein</fullName>
    </submittedName>
</protein>
<dbReference type="RefSeq" id="WP_141817629.1">
    <property type="nucleotide sequence ID" value="NZ_BAAAIL010000003.1"/>
</dbReference>
<organism evidence="2 3">
    <name type="scientific">Ornithinimicrobium humiphilum</name>
    <dbReference type="NCBI Taxonomy" id="125288"/>
    <lineage>
        <taxon>Bacteria</taxon>
        <taxon>Bacillati</taxon>
        <taxon>Actinomycetota</taxon>
        <taxon>Actinomycetes</taxon>
        <taxon>Micrococcales</taxon>
        <taxon>Ornithinimicrobiaceae</taxon>
        <taxon>Ornithinimicrobium</taxon>
    </lineage>
</organism>
<proteinExistence type="predicted"/>
<dbReference type="PANTHER" id="PTHR43649:SF32">
    <property type="entry name" value="SUGAR BINDING SECRETED PROTEIN"/>
    <property type="match status" value="1"/>
</dbReference>
<name>A0A543KLL2_9MICO</name>
<dbReference type="OrthoDB" id="3226017at2"/>
<dbReference type="InterPro" id="IPR050490">
    <property type="entry name" value="Bact_solute-bd_prot1"/>
</dbReference>
<dbReference type="AlphaFoldDB" id="A0A543KLL2"/>
<dbReference type="InterPro" id="IPR006059">
    <property type="entry name" value="SBP"/>
</dbReference>
<accession>A0A543KLL2</accession>
<dbReference type="PANTHER" id="PTHR43649">
    <property type="entry name" value="ARABINOSE-BINDING PROTEIN-RELATED"/>
    <property type="match status" value="1"/>
</dbReference>
<dbReference type="Proteomes" id="UP000315133">
    <property type="component" value="Unassembled WGS sequence"/>
</dbReference>
<sequence>MNRKTTRYHLLAVGAASSLVLGACGGSGSDADAGDGDSASGGGKDITLTVATFNEFGYEELVKEYMDLNPGIKVEHVKADTADNARAALRNSLGANSGAADIEAIEVDWVTEFKQYPDKFADLSDPEVEGRWIDWKTEAVTLEDGKLIGYGTDIGPEAVCYRADLFEAAGLPTDREEVAELLGDTWEDYFAVGREFIKNSDAAWYDSAGALWQGMINQVDYAYEDADGNVVATTNPEVRSLYDQVLKASVDDELSAGLGQWSADWTSSFQEDEFATMLCPGWMLGVISGNAEGVEGWDVANTFPGGGGNWGGSYLTVPAQGKNIEEATKLAAWLTAPEQQIKAFEAKGTFPSQVEALSSETLLTSTNPFFNDAPTGQIFADRAEAVTMQPHKGPKYFEINSAMNDAITRVDVDGTDDADSSWAKFVEFVESLG</sequence>
<evidence type="ECO:0000256" key="1">
    <source>
        <dbReference type="SAM" id="SignalP"/>
    </source>
</evidence>